<organism evidence="1">
    <name type="scientific">Medicago truncatula</name>
    <name type="common">Barrel medic</name>
    <name type="synonym">Medicago tribuloides</name>
    <dbReference type="NCBI Taxonomy" id="3880"/>
    <lineage>
        <taxon>Eukaryota</taxon>
        <taxon>Viridiplantae</taxon>
        <taxon>Streptophyta</taxon>
        <taxon>Embryophyta</taxon>
        <taxon>Tracheophyta</taxon>
        <taxon>Spermatophyta</taxon>
        <taxon>Magnoliopsida</taxon>
        <taxon>eudicotyledons</taxon>
        <taxon>Gunneridae</taxon>
        <taxon>Pentapetalae</taxon>
        <taxon>rosids</taxon>
        <taxon>fabids</taxon>
        <taxon>Fabales</taxon>
        <taxon>Fabaceae</taxon>
        <taxon>Papilionoideae</taxon>
        <taxon>50 kb inversion clade</taxon>
        <taxon>NPAAA clade</taxon>
        <taxon>Hologalegina</taxon>
        <taxon>IRL clade</taxon>
        <taxon>Trifolieae</taxon>
        <taxon>Medicago</taxon>
    </lineage>
</organism>
<name>A2Q4R9_MEDTR</name>
<gene>
    <name evidence="1" type="ORF">MtrDRAFT_AC157777g30v2</name>
</gene>
<accession>A2Q4R9</accession>
<sequence length="76" mass="8799">MLVVLGEPLQPGTTSLSYLMNQNLLLHAYTVIKDIYVIQKLMELLTCWPTQKYALKIHKMILHKLLLCFLMGRVVL</sequence>
<protein>
    <submittedName>
        <fullName evidence="1">Uncharacterized protein</fullName>
    </submittedName>
</protein>
<evidence type="ECO:0000313" key="1">
    <source>
        <dbReference type="EMBL" id="ABN08619.1"/>
    </source>
</evidence>
<proteinExistence type="predicted"/>
<reference evidence="1" key="2">
    <citation type="submission" date="2007-03" db="EMBL/GenBank/DDBJ databases">
        <authorList>
            <consortium name="The International Medicago Genome Annotation Group"/>
        </authorList>
    </citation>
    <scope>NUCLEOTIDE SEQUENCE</scope>
</reference>
<dbReference type="EMBL" id="AC157777">
    <property type="protein sequence ID" value="ABN08619.1"/>
    <property type="molecule type" value="Genomic_DNA"/>
</dbReference>
<reference evidence="1" key="1">
    <citation type="submission" date="2005-03" db="EMBL/GenBank/DDBJ databases">
        <authorList>
            <person name="Town C.D."/>
        </authorList>
    </citation>
    <scope>NUCLEOTIDE SEQUENCE</scope>
</reference>
<dbReference type="AlphaFoldDB" id="A2Q4R9"/>